<dbReference type="InterPro" id="IPR006058">
    <property type="entry name" value="2Fe2S_fd_BS"/>
</dbReference>
<comment type="cofactor">
    <cofactor evidence="12">
        <name>[2Fe-2S] cluster</name>
        <dbReference type="ChEBI" id="CHEBI:190135"/>
    </cofactor>
</comment>
<feature type="binding site" evidence="14">
    <location>
        <position position="964"/>
    </location>
    <ligand>
        <name>substrate</name>
    </ligand>
</feature>
<dbReference type="PANTHER" id="PTHR45444">
    <property type="entry name" value="XANTHINE DEHYDROGENASE"/>
    <property type="match status" value="1"/>
</dbReference>
<dbReference type="Gene3D" id="3.30.43.10">
    <property type="entry name" value="Uridine Diphospho-n-acetylenolpyruvylglucosamine Reductase, domain 2"/>
    <property type="match status" value="1"/>
</dbReference>
<feature type="region of interest" description="Disordered" evidence="16">
    <location>
        <begin position="702"/>
        <end position="731"/>
    </location>
</feature>
<dbReference type="SMART" id="SM01008">
    <property type="entry name" value="Ald_Xan_dh_C"/>
    <property type="match status" value="1"/>
</dbReference>
<evidence type="ECO:0000256" key="8">
    <source>
        <dbReference type="ARBA" id="ARBA00023002"/>
    </source>
</evidence>
<feature type="binding site" evidence="15">
    <location>
        <position position="1250"/>
    </location>
    <ligand>
        <name>Mo-molybdopterin</name>
        <dbReference type="ChEBI" id="CHEBI:71302"/>
    </ligand>
    <ligandPart>
        <name>Mo</name>
        <dbReference type="ChEBI" id="CHEBI:28685"/>
    </ligandPart>
</feature>
<dbReference type="InterPro" id="IPR036318">
    <property type="entry name" value="FAD-bd_PCMH-like_sf"/>
</dbReference>
<feature type="binding site" evidence="14">
    <location>
        <position position="1181"/>
    </location>
    <ligand>
        <name>substrate</name>
    </ligand>
</feature>
<evidence type="ECO:0000256" key="13">
    <source>
        <dbReference type="PIRSR" id="PIRSR000127-1"/>
    </source>
</evidence>
<gene>
    <name evidence="19" type="ORF">HJC23_001763</name>
</gene>
<comment type="similarity">
    <text evidence="2">Belongs to the xanthine dehydrogenase family.</text>
</comment>
<dbReference type="SUPFAM" id="SSF56003">
    <property type="entry name" value="Molybdenum cofactor-binding domain"/>
    <property type="match status" value="1"/>
</dbReference>
<dbReference type="Pfam" id="PF02738">
    <property type="entry name" value="MoCoBD_1"/>
    <property type="match status" value="1"/>
</dbReference>
<comment type="caution">
    <text evidence="19">The sequence shown here is derived from an EMBL/GenBank/DDBJ whole genome shotgun (WGS) entry which is preliminary data.</text>
</comment>
<dbReference type="FunFam" id="3.30.365.10:FF:000001">
    <property type="entry name" value="Xanthine dehydrogenase oxidase"/>
    <property type="match status" value="1"/>
</dbReference>
<dbReference type="InterPro" id="IPR036683">
    <property type="entry name" value="CO_DH_flav_C_dom_sf"/>
</dbReference>
<evidence type="ECO:0000256" key="9">
    <source>
        <dbReference type="ARBA" id="ARBA00023004"/>
    </source>
</evidence>
<dbReference type="InterPro" id="IPR001041">
    <property type="entry name" value="2Fe-2S_ferredoxin-type"/>
</dbReference>
<evidence type="ECO:0000259" key="18">
    <source>
        <dbReference type="PROSITE" id="PS51387"/>
    </source>
</evidence>
<feature type="binding site" evidence="15">
    <location>
        <position position="162"/>
    </location>
    <ligand>
        <name>[2Fe-2S] cluster</name>
        <dbReference type="ChEBI" id="CHEBI:190135"/>
        <label>2</label>
    </ligand>
</feature>
<feature type="binding site" evidence="15">
    <location>
        <position position="165"/>
    </location>
    <ligand>
        <name>[2Fe-2S] cluster</name>
        <dbReference type="ChEBI" id="CHEBI:190135"/>
        <label>2</label>
    </ligand>
</feature>
<dbReference type="InterPro" id="IPR012675">
    <property type="entry name" value="Beta-grasp_dom_sf"/>
</dbReference>
<dbReference type="Gene3D" id="3.30.365.10">
    <property type="entry name" value="Aldehyde oxidase/xanthine dehydrogenase, molybdopterin binding domain"/>
    <property type="match status" value="4"/>
</dbReference>
<feature type="domain" description="2Fe-2S ferredoxin-type" evidence="17">
    <location>
        <begin position="37"/>
        <end position="125"/>
    </location>
</feature>
<dbReference type="SUPFAM" id="SSF54292">
    <property type="entry name" value="2Fe-2S ferredoxin-like"/>
    <property type="match status" value="1"/>
</dbReference>
<feature type="binding site" evidence="15">
    <location>
        <position position="1078"/>
    </location>
    <ligand>
        <name>Mo-molybdopterin</name>
        <dbReference type="ChEBI" id="CHEBI:71302"/>
    </ligand>
    <ligandPart>
        <name>Mo</name>
        <dbReference type="ChEBI" id="CHEBI:28685"/>
    </ligandPart>
</feature>
<dbReference type="Pfam" id="PF00941">
    <property type="entry name" value="FAD_binding_5"/>
    <property type="match status" value="1"/>
</dbReference>
<dbReference type="InterPro" id="IPR016166">
    <property type="entry name" value="FAD-bd_PCMH"/>
</dbReference>
<evidence type="ECO:0000256" key="3">
    <source>
        <dbReference type="ARBA" id="ARBA00022505"/>
    </source>
</evidence>
<evidence type="ECO:0000256" key="10">
    <source>
        <dbReference type="ARBA" id="ARBA00023014"/>
    </source>
</evidence>
<keyword evidence="9 15" id="KW-0408">Iron</keyword>
<dbReference type="Gene3D" id="3.30.390.50">
    <property type="entry name" value="CO dehydrogenase flavoprotein, C-terminal domain"/>
    <property type="match status" value="1"/>
</dbReference>
<comment type="cofactor">
    <cofactor evidence="1 14">
        <name>FAD</name>
        <dbReference type="ChEBI" id="CHEBI:57692"/>
    </cofactor>
</comment>
<feature type="binding site" evidence="14">
    <location>
        <position position="530"/>
    </location>
    <ligand>
        <name>FAD</name>
        <dbReference type="ChEBI" id="CHEBI:57692"/>
    </ligand>
</feature>
<dbReference type="SUPFAM" id="SSF54665">
    <property type="entry name" value="CO dehydrogenase molybdoprotein N-domain-like"/>
    <property type="match status" value="1"/>
</dbReference>
<dbReference type="Proteomes" id="UP001516023">
    <property type="component" value="Unassembled WGS sequence"/>
</dbReference>
<dbReference type="Pfam" id="PF00111">
    <property type="entry name" value="Fer2"/>
    <property type="match status" value="1"/>
</dbReference>
<keyword evidence="8" id="KW-0560">Oxidoreductase</keyword>
<dbReference type="SUPFAM" id="SSF56176">
    <property type="entry name" value="FAD-binding/transporter-associated domain-like"/>
    <property type="match status" value="1"/>
</dbReference>
<dbReference type="PROSITE" id="PS00197">
    <property type="entry name" value="2FE2S_FER_1"/>
    <property type="match status" value="1"/>
</dbReference>
<dbReference type="InterPro" id="IPR016208">
    <property type="entry name" value="Ald_Oxase/xanthine_DH-like"/>
</dbReference>
<dbReference type="Gene3D" id="1.10.150.120">
    <property type="entry name" value="[2Fe-2S]-binding domain"/>
    <property type="match status" value="1"/>
</dbReference>
<dbReference type="Pfam" id="PF20256">
    <property type="entry name" value="MoCoBD_2"/>
    <property type="match status" value="1"/>
</dbReference>
<dbReference type="GO" id="GO:0046872">
    <property type="term" value="F:metal ion binding"/>
    <property type="evidence" value="ECO:0007669"/>
    <property type="project" value="UniProtKB-KW"/>
</dbReference>
<feature type="binding site" evidence="15">
    <location>
        <position position="202"/>
    </location>
    <ligand>
        <name>[2Fe-2S] cluster</name>
        <dbReference type="ChEBI" id="CHEBI:190135"/>
        <label>2</label>
    </ligand>
</feature>
<feature type="binding site" evidence="14">
    <location>
        <position position="1080"/>
    </location>
    <ligand>
        <name>substrate</name>
    </ligand>
</feature>
<dbReference type="InterPro" id="IPR008274">
    <property type="entry name" value="AldOxase/xan_DH_MoCoBD1"/>
</dbReference>
<evidence type="ECO:0000256" key="1">
    <source>
        <dbReference type="ARBA" id="ARBA00001974"/>
    </source>
</evidence>
<dbReference type="SMART" id="SM01092">
    <property type="entry name" value="CO_deh_flav_C"/>
    <property type="match status" value="1"/>
</dbReference>
<dbReference type="Gene3D" id="3.90.1170.50">
    <property type="entry name" value="Aldehyde oxidase/xanthine dehydrogenase, a/b hammerhead"/>
    <property type="match status" value="1"/>
</dbReference>
<evidence type="ECO:0000256" key="14">
    <source>
        <dbReference type="PIRSR" id="PIRSR000127-2"/>
    </source>
</evidence>
<dbReference type="InterPro" id="IPR002346">
    <property type="entry name" value="Mopterin_DH_FAD-bd"/>
</dbReference>
<dbReference type="PROSITE" id="PS51085">
    <property type="entry name" value="2FE2S_FER_2"/>
    <property type="match status" value="1"/>
</dbReference>
<dbReference type="InterPro" id="IPR000674">
    <property type="entry name" value="Ald_Oxase/Xan_DH_a/b"/>
</dbReference>
<evidence type="ECO:0000256" key="11">
    <source>
        <dbReference type="ARBA" id="ARBA00023027"/>
    </source>
</evidence>
<dbReference type="FunFam" id="3.30.465.10:FF:000004">
    <property type="entry name" value="Xanthine dehydrogenase/oxidase"/>
    <property type="match status" value="1"/>
</dbReference>
<dbReference type="FunFam" id="3.30.365.10:FF:000002">
    <property type="entry name" value="Xanthine dehydrogenase oxidase"/>
    <property type="match status" value="1"/>
</dbReference>
<evidence type="ECO:0000256" key="6">
    <source>
        <dbReference type="ARBA" id="ARBA00022723"/>
    </source>
</evidence>
<organism evidence="19 20">
    <name type="scientific">Cyclotella cryptica</name>
    <dbReference type="NCBI Taxonomy" id="29204"/>
    <lineage>
        <taxon>Eukaryota</taxon>
        <taxon>Sar</taxon>
        <taxon>Stramenopiles</taxon>
        <taxon>Ochrophyta</taxon>
        <taxon>Bacillariophyta</taxon>
        <taxon>Coscinodiscophyceae</taxon>
        <taxon>Thalassiosirophycidae</taxon>
        <taxon>Stephanodiscales</taxon>
        <taxon>Stephanodiscaceae</taxon>
        <taxon>Cyclotella</taxon>
    </lineage>
</organism>
<keyword evidence="20" id="KW-1185">Reference proteome</keyword>
<sequence length="1522" mass="166013">MHTRFRSLSRLPSSTFHTSHTFTHSLPTNNSGYRTAPLLHINGQPVPPSLAAQARPNQTLLSYLRSTLGLTGTKLGCGEGGCGACTVVLSAYCPRRNTLLHQSVNACLFPVLACDGKMITTVEGVGSWKKLDVHHSSASAREKDDNLHPIQRAMVDMHGSQCGFCTPGIIMAMYGLFATEDGEGPSRVSHLEEHLDGNLCRCTGYRPIWDAARSLCVDEGMGVVRGPCGVPCRECPEREVCEMECNVREREGVGSMDVVHSCTQRKVVEFRKVVDEKHGSDWWKQPMDMFPKELLPTTENTEIREQLSKPLVVVDSSIHNGGTWLQPHTLEELLDLFRDYAPAEKGGIKMVVGNTEVGIETKFKHAVYNRLVHPKESIHSLYEVLETESHFHVGACSSLSALQQFCHRVLHTNLATDVQNDTALHKKRTAKPIHDMLRWFASTQIRNVACLGGNLATASPISDMNPLLASMNAQIVLASRPVSDGGIERRKIAVKDFFTGYRTVDKKDIEVIERVDIPMVSEFEYVAPFKQARRREDDISIVTSGMRMRLSPSEHSWVIADVAIAFGGMAPKTVLANKTMAAMLGKAFEESTFAEARAVLQHEFRMPDDVPGGQAEYRLTLACSFLYKFYLHCAAELKKDVEASASKDNFPAVPAIPSDEESAIGGFVSAPKPSIRGAQSFPAPKVATGLEATHLAASNAESAKVLASPKEPSKLDSVGQPATHASGPLHCTGEAAYTDDIPAPENLLHGSLILASKCHAPLASIDITPALSIPGVFGAYTHQDIEKLGGDNRMGPILLDDVAFLPVGEKVEFVGQVLGIVVGASQEIAEKGARAVVVEYGEEEAGNAIVSIEDAIKAGSFWTDFRHEMKRGGDVYHILSQTEVDGKPLVVVEGSIRSGGQEHFYLEPNSTLAIPSESGTNLTIYASTQAPTKTQDFCARVTNTPAARVVVRMKRMGGGFGGKETRSVFSSVAAAVAAKCSNRPVRLTLNRDTDMSITGGRHAFVTYYRAGAVVNDDGTVKLHALDVKLYNNGGCKFDLTGPVMDRALFHVDNCYNWPNFHSVGTPCKTSQPPHTAFRGFGGPQGMVITEHIMDHFAIKCNVSGDKLRRDNMYTLQDCTPFGMRFGDNFTGKWNVPSMYDQLYNTLDVPGRRAAIAAFNAKNKWTKRGIALIPTKFGIAFTAKYMNQGGALVHLYTDGTVLVSHGGTEMGQGLHTKVCQVAAQAFGIPLDDVYVNDSSTDKVANTIPSAASMSTDLNGMATLDACRKILERIQPIRDQLPPNAKLSEVAKKAFYERVDLSAHGFYALDNDRCGYDWNKDRPEDFPVDLPENSWKGHPFNYFTQGVALAEVEIDVLTGDHKTLSADVIVDVGSSINPAIDIGQIEGAFIQGMGWSTIEEVVYADDDHTWIRPRARVFTTGPGTYKIPCFNDVPERFNVSLLENADNPFAVHSSKAVGEPPFFLGCSVFFAIKDAVTAARGENSGYFEFRMPATSERIRMACGDVISSECIATEFSTFQPKGSF</sequence>
<dbReference type="EMBL" id="JABMIG020000021">
    <property type="protein sequence ID" value="KAL3802219.1"/>
    <property type="molecule type" value="Genomic_DNA"/>
</dbReference>
<comment type="cofactor">
    <cofactor evidence="15">
        <name>Mo-molybdopterin</name>
        <dbReference type="ChEBI" id="CHEBI:71302"/>
    </cofactor>
    <text evidence="15">Binds 1 Mo-molybdopterin (Mo-MPT) cofactor per subunit.</text>
</comment>
<keyword evidence="11" id="KW-0520">NAD</keyword>
<evidence type="ECO:0000256" key="5">
    <source>
        <dbReference type="ARBA" id="ARBA00022714"/>
    </source>
</evidence>
<dbReference type="InterPro" id="IPR005107">
    <property type="entry name" value="CO_DH_flav_C"/>
</dbReference>
<dbReference type="FunFam" id="3.30.365.10:FF:000004">
    <property type="entry name" value="Xanthine dehydrogenase oxidase"/>
    <property type="match status" value="1"/>
</dbReference>
<feature type="active site" description="Proton acceptor" evidence="13">
    <location>
        <position position="1457"/>
    </location>
</feature>
<dbReference type="PIRSF" id="PIRSF000127">
    <property type="entry name" value="Xanthine_DH"/>
    <property type="match status" value="1"/>
</dbReference>
<comment type="cofactor">
    <cofactor evidence="15">
        <name>[2Fe-2S] cluster</name>
        <dbReference type="ChEBI" id="CHEBI:190135"/>
    </cofactor>
    <text evidence="15">Binds 2 [2Fe-2S] clusters.</text>
</comment>
<evidence type="ECO:0000313" key="20">
    <source>
        <dbReference type="Proteomes" id="UP001516023"/>
    </source>
</evidence>
<evidence type="ECO:0008006" key="21">
    <source>
        <dbReference type="Google" id="ProtNLM"/>
    </source>
</evidence>
<feature type="binding site" evidence="15">
    <location>
        <position position="960"/>
    </location>
    <ligand>
        <name>Mo-molybdopterin</name>
        <dbReference type="ChEBI" id="CHEBI:71302"/>
    </ligand>
    <ligandPart>
        <name>Mo</name>
        <dbReference type="ChEBI" id="CHEBI:28685"/>
    </ligandPart>
</feature>
<accession>A0ABD3QPU1</accession>
<dbReference type="Pfam" id="PF01799">
    <property type="entry name" value="Fer2_2"/>
    <property type="match status" value="1"/>
</dbReference>
<dbReference type="InterPro" id="IPR036010">
    <property type="entry name" value="2Fe-2S_ferredoxin-like_sf"/>
</dbReference>
<dbReference type="PANTHER" id="PTHR45444:SF3">
    <property type="entry name" value="XANTHINE DEHYDROGENASE"/>
    <property type="match status" value="1"/>
</dbReference>
<dbReference type="GO" id="GO:0051537">
    <property type="term" value="F:2 iron, 2 sulfur cluster binding"/>
    <property type="evidence" value="ECO:0007669"/>
    <property type="project" value="UniProtKB-KW"/>
</dbReference>
<dbReference type="InterPro" id="IPR016169">
    <property type="entry name" value="FAD-bd_PCMH_sub2"/>
</dbReference>
<feature type="binding site" evidence="15">
    <location>
        <position position="107"/>
    </location>
    <ligand>
        <name>[2Fe-2S] cluster</name>
        <dbReference type="ChEBI" id="CHEBI:190135"/>
        <label>1</label>
    </ligand>
</feature>
<feature type="domain" description="FAD-binding PCMH-type" evidence="18">
    <location>
        <begin position="317"/>
        <end position="522"/>
    </location>
</feature>
<reference evidence="19 20" key="1">
    <citation type="journal article" date="2020" name="G3 (Bethesda)">
        <title>Improved Reference Genome for Cyclotella cryptica CCMP332, a Model for Cell Wall Morphogenesis, Salinity Adaptation, and Lipid Production in Diatoms (Bacillariophyta).</title>
        <authorList>
            <person name="Roberts W.R."/>
            <person name="Downey K.M."/>
            <person name="Ruck E.C."/>
            <person name="Traller J.C."/>
            <person name="Alverson A.J."/>
        </authorList>
    </citation>
    <scope>NUCLEOTIDE SEQUENCE [LARGE SCALE GENOMIC DNA]</scope>
    <source>
        <strain evidence="19 20">CCMP332</strain>
    </source>
</reference>
<protein>
    <recommendedName>
        <fullName evidence="21">Xanthine dehydrogenase</fullName>
    </recommendedName>
</protein>
<dbReference type="SUPFAM" id="SSF55447">
    <property type="entry name" value="CO dehydrogenase flavoprotein C-terminal domain-like"/>
    <property type="match status" value="1"/>
</dbReference>
<keyword evidence="6 15" id="KW-0479">Metal-binding</keyword>
<feature type="binding site" evidence="14">
    <location>
        <position position="1046"/>
    </location>
    <ligand>
        <name>substrate</name>
    </ligand>
</feature>
<dbReference type="GO" id="GO:0016491">
    <property type="term" value="F:oxidoreductase activity"/>
    <property type="evidence" value="ECO:0007669"/>
    <property type="project" value="UniProtKB-KW"/>
</dbReference>
<dbReference type="Pfam" id="PF03450">
    <property type="entry name" value="CO_deh_flav_C"/>
    <property type="match status" value="1"/>
</dbReference>
<keyword evidence="4" id="KW-0285">Flavoprotein</keyword>
<evidence type="ECO:0000256" key="4">
    <source>
        <dbReference type="ARBA" id="ARBA00022630"/>
    </source>
</evidence>
<evidence type="ECO:0000259" key="17">
    <source>
        <dbReference type="PROSITE" id="PS51085"/>
    </source>
</evidence>
<dbReference type="PROSITE" id="PS51387">
    <property type="entry name" value="FAD_PCMH"/>
    <property type="match status" value="1"/>
</dbReference>
<feature type="binding site" evidence="15">
    <location>
        <position position="200"/>
    </location>
    <ligand>
        <name>[2Fe-2S] cluster</name>
        <dbReference type="ChEBI" id="CHEBI:190135"/>
        <label>2</label>
    </ligand>
</feature>
<dbReference type="Gene3D" id="3.10.20.30">
    <property type="match status" value="1"/>
</dbReference>
<dbReference type="InterPro" id="IPR036884">
    <property type="entry name" value="2Fe-2S-bd_dom_sf"/>
</dbReference>
<keyword evidence="7 14" id="KW-0274">FAD</keyword>
<evidence type="ECO:0000313" key="19">
    <source>
        <dbReference type="EMBL" id="KAL3802219.1"/>
    </source>
</evidence>
<proteinExistence type="inferred from homology"/>
<evidence type="ECO:0000256" key="7">
    <source>
        <dbReference type="ARBA" id="ARBA00022827"/>
    </source>
</evidence>
<dbReference type="InterPro" id="IPR002888">
    <property type="entry name" value="2Fe-2S-bd"/>
</dbReference>
<evidence type="ECO:0000256" key="12">
    <source>
        <dbReference type="ARBA" id="ARBA00034078"/>
    </source>
</evidence>
<dbReference type="Gene3D" id="3.30.465.10">
    <property type="match status" value="1"/>
</dbReference>
<dbReference type="Pfam" id="PF01315">
    <property type="entry name" value="Ald_Xan_dh_C"/>
    <property type="match status" value="1"/>
</dbReference>
<dbReference type="InterPro" id="IPR046867">
    <property type="entry name" value="AldOxase/xan_DH_MoCoBD2"/>
</dbReference>
<name>A0ABD3QPU1_9STRA</name>
<feature type="binding site" evidence="14">
    <location>
        <position position="440"/>
    </location>
    <ligand>
        <name>FAD</name>
        <dbReference type="ChEBI" id="CHEBI:57692"/>
    </ligand>
</feature>
<evidence type="ECO:0000256" key="2">
    <source>
        <dbReference type="ARBA" id="ARBA00006849"/>
    </source>
</evidence>
<evidence type="ECO:0000256" key="15">
    <source>
        <dbReference type="PIRSR" id="PIRSR000127-3"/>
    </source>
</evidence>
<dbReference type="InterPro" id="IPR036856">
    <property type="entry name" value="Ald_Oxase/Xan_DH_a/b_sf"/>
</dbReference>
<feature type="binding site" evidence="15">
    <location>
        <position position="77"/>
    </location>
    <ligand>
        <name>[2Fe-2S] cluster</name>
        <dbReference type="ChEBI" id="CHEBI:190135"/>
        <label>1</label>
    </ligand>
</feature>
<feature type="binding site" evidence="14">
    <location>
        <position position="463"/>
    </location>
    <ligand>
        <name>FAD</name>
        <dbReference type="ChEBI" id="CHEBI:57692"/>
    </ligand>
</feature>
<feature type="binding site" evidence="15">
    <location>
        <position position="85"/>
    </location>
    <ligand>
        <name>[2Fe-2S] cluster</name>
        <dbReference type="ChEBI" id="CHEBI:190135"/>
        <label>1</label>
    </ligand>
</feature>
<evidence type="ECO:0000256" key="16">
    <source>
        <dbReference type="SAM" id="MobiDB-lite"/>
    </source>
</evidence>
<dbReference type="InterPro" id="IPR037165">
    <property type="entry name" value="AldOxase/xan_DH_Mopterin-bd_sf"/>
</dbReference>
<keyword evidence="5 15" id="KW-0001">2Fe-2S</keyword>
<feature type="binding site" evidence="15">
    <location>
        <position position="82"/>
    </location>
    <ligand>
        <name>[2Fe-2S] cluster</name>
        <dbReference type="ChEBI" id="CHEBI:190135"/>
        <label>1</label>
    </ligand>
</feature>
<keyword evidence="10 15" id="KW-0411">Iron-sulfur</keyword>
<dbReference type="InterPro" id="IPR016167">
    <property type="entry name" value="FAD-bd_PCMH_sub1"/>
</dbReference>
<keyword evidence="3 15" id="KW-0500">Molybdenum</keyword>
<dbReference type="FunFam" id="3.10.20.30:FF:000012">
    <property type="entry name" value="Xanthine dehydrogenase/oxidase"/>
    <property type="match status" value="1"/>
</dbReference>
<dbReference type="SUPFAM" id="SSF47741">
    <property type="entry name" value="CO dehydrogenase ISP C-domain like"/>
    <property type="match status" value="1"/>
</dbReference>
<feature type="binding site" evidence="15">
    <location>
        <position position="929"/>
    </location>
    <ligand>
        <name>Mo-molybdopterin</name>
        <dbReference type="ChEBI" id="CHEBI:71302"/>
    </ligand>
    <ligandPart>
        <name>Mo</name>
        <dbReference type="ChEBI" id="CHEBI:28685"/>
    </ligandPart>
</feature>